<name>A0ABY4H4X7_9BACI</name>
<dbReference type="RefSeq" id="WP_244755209.1">
    <property type="nucleotide sequence ID" value="NZ_CP095074.1"/>
</dbReference>
<keyword evidence="1" id="KW-1133">Transmembrane helix</keyword>
<feature type="transmembrane region" description="Helical" evidence="1">
    <location>
        <begin position="23"/>
        <end position="42"/>
    </location>
</feature>
<evidence type="ECO:0000256" key="1">
    <source>
        <dbReference type="SAM" id="Phobius"/>
    </source>
</evidence>
<sequence>MEKNKELYGGYGHEPGGLPWKNIISFVLCVILASFTLWGALYSDYTFKTLLFVISVIAFLQALLQLFYTQARQ</sequence>
<evidence type="ECO:0000313" key="2">
    <source>
        <dbReference type="EMBL" id="UOQ95356.1"/>
    </source>
</evidence>
<dbReference type="Proteomes" id="UP000831880">
    <property type="component" value="Chromosome"/>
</dbReference>
<keyword evidence="3" id="KW-1185">Reference proteome</keyword>
<keyword evidence="1" id="KW-0812">Transmembrane</keyword>
<keyword evidence="1" id="KW-0472">Membrane</keyword>
<protein>
    <submittedName>
        <fullName evidence="2">Uncharacterized protein</fullName>
    </submittedName>
</protein>
<gene>
    <name evidence="2" type="ORF">MUO14_10725</name>
</gene>
<proteinExistence type="predicted"/>
<organism evidence="2 3">
    <name type="scientific">Halobacillus shinanisalinarum</name>
    <dbReference type="NCBI Taxonomy" id="2932258"/>
    <lineage>
        <taxon>Bacteria</taxon>
        <taxon>Bacillati</taxon>
        <taxon>Bacillota</taxon>
        <taxon>Bacilli</taxon>
        <taxon>Bacillales</taxon>
        <taxon>Bacillaceae</taxon>
        <taxon>Halobacillus</taxon>
    </lineage>
</organism>
<feature type="transmembrane region" description="Helical" evidence="1">
    <location>
        <begin position="49"/>
        <end position="68"/>
    </location>
</feature>
<dbReference type="EMBL" id="CP095074">
    <property type="protein sequence ID" value="UOQ95356.1"/>
    <property type="molecule type" value="Genomic_DNA"/>
</dbReference>
<accession>A0ABY4H4X7</accession>
<evidence type="ECO:0000313" key="3">
    <source>
        <dbReference type="Proteomes" id="UP000831880"/>
    </source>
</evidence>
<reference evidence="2 3" key="1">
    <citation type="submission" date="2022-04" db="EMBL/GenBank/DDBJ databases">
        <title>Halobacillus sp. isolated from saltern.</title>
        <authorList>
            <person name="Won M."/>
            <person name="Lee C.-M."/>
            <person name="Woen H.-Y."/>
            <person name="Kwon S.-W."/>
        </authorList>
    </citation>
    <scope>NUCLEOTIDE SEQUENCE [LARGE SCALE GENOMIC DNA]</scope>
    <source>
        <strain evidence="2 3">SSTM10-2</strain>
    </source>
</reference>